<evidence type="ECO:0000313" key="2">
    <source>
        <dbReference type="Proteomes" id="UP000268014"/>
    </source>
</evidence>
<proteinExistence type="predicted"/>
<organism evidence="3">
    <name type="scientific">Haemonchus placei</name>
    <name type="common">Barber's pole worm</name>
    <dbReference type="NCBI Taxonomy" id="6290"/>
    <lineage>
        <taxon>Eukaryota</taxon>
        <taxon>Metazoa</taxon>
        <taxon>Ecdysozoa</taxon>
        <taxon>Nematoda</taxon>
        <taxon>Chromadorea</taxon>
        <taxon>Rhabditida</taxon>
        <taxon>Rhabditina</taxon>
        <taxon>Rhabditomorpha</taxon>
        <taxon>Strongyloidea</taxon>
        <taxon>Trichostrongylidae</taxon>
        <taxon>Haemonchus</taxon>
    </lineage>
</organism>
<reference evidence="1 2" key="2">
    <citation type="submission" date="2018-11" db="EMBL/GenBank/DDBJ databases">
        <authorList>
            <consortium name="Pathogen Informatics"/>
        </authorList>
    </citation>
    <scope>NUCLEOTIDE SEQUENCE [LARGE SCALE GENOMIC DNA]</scope>
    <source>
        <strain evidence="1 2">MHpl1</strain>
    </source>
</reference>
<name>A0A0N4X422_HAEPC</name>
<evidence type="ECO:0000313" key="1">
    <source>
        <dbReference type="EMBL" id="VDO75091.1"/>
    </source>
</evidence>
<dbReference type="OMA" id="NWGAKLA"/>
<dbReference type="AlphaFoldDB" id="A0A0N4X422"/>
<dbReference type="EMBL" id="UZAF01021046">
    <property type="protein sequence ID" value="VDO75091.1"/>
    <property type="molecule type" value="Genomic_DNA"/>
</dbReference>
<sequence length="178" mass="19225">MTIHSIEGVAQQPESNLATFQYGGYNSYNNLERNFDQLRPDLSVLLPNPAQGGAFDPNWGAKLAKEVERALMTARTSGIHMNHIKTDGLGGLIITTLNGVMSVRATVDGTPYTATLPADSSVSTTKNEYFYNGHKIQIFTITIDGVPYTYTTVDGKTTVTDGQGNVLKDGGPFHVPTD</sequence>
<gene>
    <name evidence="1" type="ORF">HPLM_LOCUS19106</name>
</gene>
<keyword evidence="2" id="KW-1185">Reference proteome</keyword>
<dbReference type="Proteomes" id="UP000268014">
    <property type="component" value="Unassembled WGS sequence"/>
</dbReference>
<accession>A0A0N4X422</accession>
<reference evidence="3" key="1">
    <citation type="submission" date="2017-02" db="UniProtKB">
        <authorList>
            <consortium name="WormBaseParasite"/>
        </authorList>
    </citation>
    <scope>IDENTIFICATION</scope>
</reference>
<dbReference type="OrthoDB" id="10325598at2759"/>
<evidence type="ECO:0000313" key="3">
    <source>
        <dbReference type="WBParaSite" id="HPLM_0001911401-mRNA-1"/>
    </source>
</evidence>
<dbReference type="WBParaSite" id="HPLM_0001911401-mRNA-1">
    <property type="protein sequence ID" value="HPLM_0001911401-mRNA-1"/>
    <property type="gene ID" value="HPLM_0001911401"/>
</dbReference>
<protein>
    <submittedName>
        <fullName evidence="3">Flagellar hook capping protein</fullName>
    </submittedName>
</protein>